<dbReference type="Gene3D" id="1.10.10.160">
    <property type="match status" value="1"/>
</dbReference>
<dbReference type="InterPro" id="IPR013986">
    <property type="entry name" value="DExx_box_DNA_helicase_dom_sf"/>
</dbReference>
<evidence type="ECO:0000256" key="10">
    <source>
        <dbReference type="ARBA" id="ARBA00048988"/>
    </source>
</evidence>
<evidence type="ECO:0000259" key="14">
    <source>
        <dbReference type="PROSITE" id="PS51217"/>
    </source>
</evidence>
<keyword evidence="5 11" id="KW-0067">ATP-binding</keyword>
<keyword evidence="2 11" id="KW-0547">Nucleotide-binding</keyword>
<dbReference type="GO" id="GO:0005524">
    <property type="term" value="F:ATP binding"/>
    <property type="evidence" value="ECO:0007669"/>
    <property type="project" value="UniProtKB-UniRule"/>
</dbReference>
<gene>
    <name evidence="15" type="ORF">H7C19_12670</name>
</gene>
<dbReference type="CDD" id="cd17932">
    <property type="entry name" value="DEXQc_UvrD"/>
    <property type="match status" value="1"/>
</dbReference>
<organism evidence="15 16">
    <name type="scientific">Cohnella nanjingensis</name>
    <dbReference type="NCBI Taxonomy" id="1387779"/>
    <lineage>
        <taxon>Bacteria</taxon>
        <taxon>Bacillati</taxon>
        <taxon>Bacillota</taxon>
        <taxon>Bacilli</taxon>
        <taxon>Bacillales</taxon>
        <taxon>Paenibacillaceae</taxon>
        <taxon>Cohnella</taxon>
    </lineage>
</organism>
<dbReference type="Gene3D" id="3.40.50.300">
    <property type="entry name" value="P-loop containing nucleotide triphosphate hydrolases"/>
    <property type="match status" value="2"/>
</dbReference>
<dbReference type="Pfam" id="PF00580">
    <property type="entry name" value="UvrD-helicase"/>
    <property type="match status" value="1"/>
</dbReference>
<dbReference type="RefSeq" id="WP_185143020.1">
    <property type="nucleotide sequence ID" value="NZ_JACJVP010000022.1"/>
</dbReference>
<keyword evidence="7" id="KW-0413">Isomerase</keyword>
<dbReference type="InterPro" id="IPR000212">
    <property type="entry name" value="DNA_helicase_UvrD/REP"/>
</dbReference>
<keyword evidence="16" id="KW-1185">Reference proteome</keyword>
<keyword evidence="3 11" id="KW-0378">Hydrolase</keyword>
<comment type="similarity">
    <text evidence="1">Belongs to the helicase family. UvrD subfamily.</text>
</comment>
<feature type="region of interest" description="Disordered" evidence="12">
    <location>
        <begin position="662"/>
        <end position="690"/>
    </location>
</feature>
<dbReference type="Gene3D" id="1.10.486.10">
    <property type="entry name" value="PCRA, domain 4"/>
    <property type="match status" value="1"/>
</dbReference>
<evidence type="ECO:0000256" key="3">
    <source>
        <dbReference type="ARBA" id="ARBA00022801"/>
    </source>
</evidence>
<dbReference type="GO" id="GO:0016787">
    <property type="term" value="F:hydrolase activity"/>
    <property type="evidence" value="ECO:0007669"/>
    <property type="project" value="UniProtKB-UniRule"/>
</dbReference>
<accession>A0A7X0RS84</accession>
<feature type="binding site" evidence="11">
    <location>
        <begin position="38"/>
        <end position="45"/>
    </location>
    <ligand>
        <name>ATP</name>
        <dbReference type="ChEBI" id="CHEBI:30616"/>
    </ligand>
</feature>
<dbReference type="AlphaFoldDB" id="A0A7X0RS84"/>
<evidence type="ECO:0000256" key="11">
    <source>
        <dbReference type="PROSITE-ProRule" id="PRU00560"/>
    </source>
</evidence>
<dbReference type="Pfam" id="PF13361">
    <property type="entry name" value="UvrD_C"/>
    <property type="match status" value="1"/>
</dbReference>
<dbReference type="PANTHER" id="PTHR11070:SF2">
    <property type="entry name" value="ATP-DEPENDENT DNA HELICASE SRS2"/>
    <property type="match status" value="1"/>
</dbReference>
<dbReference type="PROSITE" id="PS51217">
    <property type="entry name" value="UVRD_HELICASE_CTER"/>
    <property type="match status" value="1"/>
</dbReference>
<protein>
    <recommendedName>
        <fullName evidence="9">DNA 3'-5' helicase</fullName>
        <ecNumber evidence="9">5.6.2.4</ecNumber>
    </recommendedName>
</protein>
<feature type="domain" description="UvrD-like helicase ATP-binding" evidence="13">
    <location>
        <begin position="17"/>
        <end position="323"/>
    </location>
</feature>
<dbReference type="InterPro" id="IPR027417">
    <property type="entry name" value="P-loop_NTPase"/>
</dbReference>
<feature type="domain" description="UvrD-like helicase C-terminal" evidence="14">
    <location>
        <begin position="324"/>
        <end position="587"/>
    </location>
</feature>
<dbReference type="GO" id="GO:0000725">
    <property type="term" value="P:recombinational repair"/>
    <property type="evidence" value="ECO:0007669"/>
    <property type="project" value="TreeGrafter"/>
</dbReference>
<evidence type="ECO:0000256" key="12">
    <source>
        <dbReference type="SAM" id="MobiDB-lite"/>
    </source>
</evidence>
<dbReference type="GO" id="GO:0003677">
    <property type="term" value="F:DNA binding"/>
    <property type="evidence" value="ECO:0007669"/>
    <property type="project" value="UniProtKB-KW"/>
</dbReference>
<evidence type="ECO:0000259" key="13">
    <source>
        <dbReference type="PROSITE" id="PS51198"/>
    </source>
</evidence>
<dbReference type="EC" id="5.6.2.4" evidence="9"/>
<dbReference type="EMBL" id="JACJVP010000022">
    <property type="protein sequence ID" value="MBB6671536.1"/>
    <property type="molecule type" value="Genomic_DNA"/>
</dbReference>
<evidence type="ECO:0000313" key="15">
    <source>
        <dbReference type="EMBL" id="MBB6671536.1"/>
    </source>
</evidence>
<dbReference type="GO" id="GO:0043138">
    <property type="term" value="F:3'-5' DNA helicase activity"/>
    <property type="evidence" value="ECO:0007669"/>
    <property type="project" value="UniProtKB-EC"/>
</dbReference>
<evidence type="ECO:0000256" key="8">
    <source>
        <dbReference type="ARBA" id="ARBA00034617"/>
    </source>
</evidence>
<evidence type="ECO:0000256" key="4">
    <source>
        <dbReference type="ARBA" id="ARBA00022806"/>
    </source>
</evidence>
<dbReference type="InterPro" id="IPR014017">
    <property type="entry name" value="DNA_helicase_UvrD-like_C"/>
</dbReference>
<name>A0A7X0RS84_9BACL</name>
<feature type="region of interest" description="Disordered" evidence="12">
    <location>
        <begin position="123"/>
        <end position="147"/>
    </location>
</feature>
<evidence type="ECO:0000256" key="6">
    <source>
        <dbReference type="ARBA" id="ARBA00023125"/>
    </source>
</evidence>
<dbReference type="PANTHER" id="PTHR11070">
    <property type="entry name" value="UVRD / RECB / PCRA DNA HELICASE FAMILY MEMBER"/>
    <property type="match status" value="1"/>
</dbReference>
<dbReference type="InterPro" id="IPR014016">
    <property type="entry name" value="UvrD-like_ATP-bd"/>
</dbReference>
<evidence type="ECO:0000313" key="16">
    <source>
        <dbReference type="Proteomes" id="UP000547209"/>
    </source>
</evidence>
<dbReference type="SUPFAM" id="SSF52540">
    <property type="entry name" value="P-loop containing nucleoside triphosphate hydrolases"/>
    <property type="match status" value="1"/>
</dbReference>
<comment type="caution">
    <text evidence="15">The sequence shown here is derived from an EMBL/GenBank/DDBJ whole genome shotgun (WGS) entry which is preliminary data.</text>
</comment>
<evidence type="ECO:0000256" key="9">
    <source>
        <dbReference type="ARBA" id="ARBA00034808"/>
    </source>
</evidence>
<comment type="catalytic activity">
    <reaction evidence="8">
        <text>Couples ATP hydrolysis with the unwinding of duplex DNA by translocating in the 3'-5' direction.</text>
        <dbReference type="EC" id="5.6.2.4"/>
    </reaction>
</comment>
<evidence type="ECO:0000256" key="1">
    <source>
        <dbReference type="ARBA" id="ARBA00009922"/>
    </source>
</evidence>
<dbReference type="PROSITE" id="PS51198">
    <property type="entry name" value="UVRD_HELICASE_ATP_BIND"/>
    <property type="match status" value="1"/>
</dbReference>
<sequence length="742" mass="85172">MNAIERFWLRKQQEVGVSLNEVQKQAVLCTEGPLLLLASPGSGKTTTLMMRIGYLIEELGALPSRIKAVTFSRASAQDMKERFARLFPAQAGARVGFSTIHSFAFEVVREHYRRTGTAYRLIEGDVAQEEDEEEQGQTREGGTPNPDVPVLHKKFILRHLYRTLMGDPITEDQMEALLTYISYVKNKMIPPSGWAEVKCDVRDADRILQAYERFKRSGTDQLLVDFDDMLTICNDALGAEPELLRRYQRRYDYVLADESQDTSLVQFAILEKLVRSHGNLCVVADDDQSIYSWRGAEPQYLLDFKRTYPGADVLLMEQNYRSTREIVDAANRFIKRNKHRYPKEMRTDNPGGEAIEKRCLADFKEQAKHLARRVAALPDPSEAAILYRNHASSIVILNEFDRAGIPFYMKDGDHRFFAHWVVEDVLNFMRMAYTDKRPDLLERIHAKLNGYITKDQMAALRRIDNQASVFDNLLAHVPLREYQVKLIRETKETFGRMKALPPRQAIRTIRWQLGYERALEKLCERFGFRLETLVGILNTLEDIADSLETMADFASRLKYLEEIMKASRYRSKREGAVTFSTFHSAKGLEFDHVYMIDLIEGVIPSQEDIKKYEKDEPADMEEAVRLFYVGMTRARRRLELLAYKRKDGAIVQESRFMTAVRSMDPATDGRPLTKRGAAAPSRPKATPQLAESIREGSFVKHRAFGEGEVLEVDEERIRIRFASGEKRLSAQACAEMGLLEPV</sequence>
<proteinExistence type="inferred from homology"/>
<reference evidence="15 16" key="1">
    <citation type="submission" date="2020-08" db="EMBL/GenBank/DDBJ databases">
        <title>Cohnella phylogeny.</title>
        <authorList>
            <person name="Dunlap C."/>
        </authorList>
    </citation>
    <scope>NUCLEOTIDE SEQUENCE [LARGE SCALE GENOMIC DNA]</scope>
    <source>
        <strain evidence="15 16">DSM 28246</strain>
    </source>
</reference>
<dbReference type="Proteomes" id="UP000547209">
    <property type="component" value="Unassembled WGS sequence"/>
</dbReference>
<comment type="catalytic activity">
    <reaction evidence="10">
        <text>ATP + H2O = ADP + phosphate + H(+)</text>
        <dbReference type="Rhea" id="RHEA:13065"/>
        <dbReference type="ChEBI" id="CHEBI:15377"/>
        <dbReference type="ChEBI" id="CHEBI:15378"/>
        <dbReference type="ChEBI" id="CHEBI:30616"/>
        <dbReference type="ChEBI" id="CHEBI:43474"/>
        <dbReference type="ChEBI" id="CHEBI:456216"/>
        <dbReference type="EC" id="5.6.2.4"/>
    </reaction>
</comment>
<evidence type="ECO:0000256" key="2">
    <source>
        <dbReference type="ARBA" id="ARBA00022741"/>
    </source>
</evidence>
<evidence type="ECO:0000256" key="7">
    <source>
        <dbReference type="ARBA" id="ARBA00023235"/>
    </source>
</evidence>
<keyword evidence="6" id="KW-0238">DNA-binding</keyword>
<keyword evidence="4 11" id="KW-0347">Helicase</keyword>
<feature type="compositionally biased region" description="Acidic residues" evidence="12">
    <location>
        <begin position="126"/>
        <end position="135"/>
    </location>
</feature>
<evidence type="ECO:0000256" key="5">
    <source>
        <dbReference type="ARBA" id="ARBA00022840"/>
    </source>
</evidence>